<dbReference type="Proteomes" id="UP001497457">
    <property type="component" value="Chromosome 19rd"/>
</dbReference>
<organism evidence="2 3">
    <name type="scientific">Urochloa decumbens</name>
    <dbReference type="NCBI Taxonomy" id="240449"/>
    <lineage>
        <taxon>Eukaryota</taxon>
        <taxon>Viridiplantae</taxon>
        <taxon>Streptophyta</taxon>
        <taxon>Embryophyta</taxon>
        <taxon>Tracheophyta</taxon>
        <taxon>Spermatophyta</taxon>
        <taxon>Magnoliopsida</taxon>
        <taxon>Liliopsida</taxon>
        <taxon>Poales</taxon>
        <taxon>Poaceae</taxon>
        <taxon>PACMAD clade</taxon>
        <taxon>Panicoideae</taxon>
        <taxon>Panicodae</taxon>
        <taxon>Paniceae</taxon>
        <taxon>Melinidinae</taxon>
        <taxon>Urochloa</taxon>
    </lineage>
</organism>
<dbReference type="AlphaFoldDB" id="A0ABC8ZPA6"/>
<evidence type="ECO:0000313" key="3">
    <source>
        <dbReference type="Proteomes" id="UP001497457"/>
    </source>
</evidence>
<dbReference type="EMBL" id="OZ075129">
    <property type="protein sequence ID" value="CAL4963539.1"/>
    <property type="molecule type" value="Genomic_DNA"/>
</dbReference>
<accession>A0ABC8ZPA6</accession>
<proteinExistence type="predicted"/>
<gene>
    <name evidence="2" type="ORF">URODEC1_LOCUS46196</name>
</gene>
<evidence type="ECO:0000313" key="2">
    <source>
        <dbReference type="EMBL" id="CAL4963539.1"/>
    </source>
</evidence>
<keyword evidence="3" id="KW-1185">Reference proteome</keyword>
<reference evidence="3" key="1">
    <citation type="submission" date="2024-06" db="EMBL/GenBank/DDBJ databases">
        <authorList>
            <person name="Ryan C."/>
        </authorList>
    </citation>
    <scope>NUCLEOTIDE SEQUENCE [LARGE SCALE GENOMIC DNA]</scope>
</reference>
<dbReference type="SUPFAM" id="SSF54001">
    <property type="entry name" value="Cysteine proteinases"/>
    <property type="match status" value="1"/>
</dbReference>
<feature type="compositionally biased region" description="Polar residues" evidence="1">
    <location>
        <begin position="97"/>
        <end position="106"/>
    </location>
</feature>
<dbReference type="Gene3D" id="3.40.395.10">
    <property type="entry name" value="Adenoviral Proteinase, Chain A"/>
    <property type="match status" value="1"/>
</dbReference>
<dbReference type="InterPro" id="IPR038765">
    <property type="entry name" value="Papain-like_cys_pep_sf"/>
</dbReference>
<evidence type="ECO:0000256" key="1">
    <source>
        <dbReference type="SAM" id="MobiDB-lite"/>
    </source>
</evidence>
<feature type="region of interest" description="Disordered" evidence="1">
    <location>
        <begin position="93"/>
        <end position="140"/>
    </location>
</feature>
<reference evidence="2 3" key="2">
    <citation type="submission" date="2024-10" db="EMBL/GenBank/DDBJ databases">
        <authorList>
            <person name="Ryan C."/>
        </authorList>
    </citation>
    <scope>NUCLEOTIDE SEQUENCE [LARGE SCALE GENOMIC DNA]</scope>
</reference>
<evidence type="ECO:0008006" key="4">
    <source>
        <dbReference type="Google" id="ProtNLM"/>
    </source>
</evidence>
<protein>
    <recommendedName>
        <fullName evidence="4">Ubiquitin-like protease family profile domain-containing protein</fullName>
    </recommendedName>
</protein>
<sequence>MVGFSKGGLQDQPLFDSTLLVRPNVRVDLAGKDNTLSVAVTTDVLDGGLKIHDVVTKGWVKMSGIKRKQVDDVEDPVVGKLNKSGVARKICTRRKLSSTPESQHNIGANKAKESGQEQSGQQKQTCKGQRQVDDGSIPPSPFELKFQLPGGLRQIAYDKYRVIMAKTGKQLQRVWLKLEQPKLLEITGAQLQCSFRDDAAIGCAVLSAVVRLLQQEETSMYKKHGSNEKHWRNFMPPEFSDMVLGSEELGITSEVRDMFLGQHMGSMVEYSRMIMVPSRGAGYWSLYMWDMKDMTVHVFDPVCTNNDPEVMWAVHGGFIKKIGKALNTCRDVLFTSWKVDFEDFPEEFFVIEENPSVSSDSGFYIVHYMRWFDDQNIIHPVSKRAAKHLRRTLPYELLMMRGNKGRIPEDVIVKVDLTKK</sequence>
<name>A0ABC8ZPA6_9POAL</name>